<name>A0AAV1L3Q0_9NEOP</name>
<feature type="region of interest" description="Disordered" evidence="1">
    <location>
        <begin position="95"/>
        <end position="114"/>
    </location>
</feature>
<dbReference type="Proteomes" id="UP001314205">
    <property type="component" value="Unassembled WGS sequence"/>
</dbReference>
<organism evidence="2 3">
    <name type="scientific">Parnassius mnemosyne</name>
    <name type="common">clouded apollo</name>
    <dbReference type="NCBI Taxonomy" id="213953"/>
    <lineage>
        <taxon>Eukaryota</taxon>
        <taxon>Metazoa</taxon>
        <taxon>Ecdysozoa</taxon>
        <taxon>Arthropoda</taxon>
        <taxon>Hexapoda</taxon>
        <taxon>Insecta</taxon>
        <taxon>Pterygota</taxon>
        <taxon>Neoptera</taxon>
        <taxon>Endopterygota</taxon>
        <taxon>Lepidoptera</taxon>
        <taxon>Glossata</taxon>
        <taxon>Ditrysia</taxon>
        <taxon>Papilionoidea</taxon>
        <taxon>Papilionidae</taxon>
        <taxon>Parnassiinae</taxon>
        <taxon>Parnassini</taxon>
        <taxon>Parnassius</taxon>
        <taxon>Driopa</taxon>
    </lineage>
</organism>
<feature type="compositionally biased region" description="Polar residues" evidence="1">
    <location>
        <begin position="103"/>
        <end position="114"/>
    </location>
</feature>
<proteinExistence type="predicted"/>
<sequence length="142" mass="15720">MDNLKLFASSRSHLVELLNITCDFSNSIGMELGTDKCAILHGESGRVANSEGMDLSMPISIRTLSEAETYRYLGMSQNIGVDEAGVKQSVYEVDSDRTERSEQNSPHYNDVPQNASSEIVGNEAILAAEAWWAWLFKRAYPA</sequence>
<gene>
    <name evidence="2" type="ORF">PARMNEM_LOCUS10087</name>
</gene>
<dbReference type="EMBL" id="CAVLGL010000084">
    <property type="protein sequence ID" value="CAK1589619.1"/>
    <property type="molecule type" value="Genomic_DNA"/>
</dbReference>
<dbReference type="PANTHER" id="PTHR35450">
    <property type="entry name" value="REVERSE TRANSCRIPTASE DOMAIN-CONTAINING PROTEIN"/>
    <property type="match status" value="1"/>
</dbReference>
<reference evidence="2 3" key="1">
    <citation type="submission" date="2023-11" db="EMBL/GenBank/DDBJ databases">
        <authorList>
            <person name="Hedman E."/>
            <person name="Englund M."/>
            <person name="Stromberg M."/>
            <person name="Nyberg Akerstrom W."/>
            <person name="Nylinder S."/>
            <person name="Jareborg N."/>
            <person name="Kallberg Y."/>
            <person name="Kronander E."/>
        </authorList>
    </citation>
    <scope>NUCLEOTIDE SEQUENCE [LARGE SCALE GENOMIC DNA]</scope>
</reference>
<protein>
    <submittedName>
        <fullName evidence="2">Uncharacterized protein</fullName>
    </submittedName>
</protein>
<comment type="caution">
    <text evidence="2">The sequence shown here is derived from an EMBL/GenBank/DDBJ whole genome shotgun (WGS) entry which is preliminary data.</text>
</comment>
<accession>A0AAV1L3Q0</accession>
<dbReference type="PANTHER" id="PTHR35450:SF2">
    <property type="entry name" value="REVERSE TRANSCRIPTASE DOMAIN-CONTAINING PROTEIN"/>
    <property type="match status" value="1"/>
</dbReference>
<evidence type="ECO:0000256" key="1">
    <source>
        <dbReference type="SAM" id="MobiDB-lite"/>
    </source>
</evidence>
<dbReference type="AlphaFoldDB" id="A0AAV1L3Q0"/>
<evidence type="ECO:0000313" key="2">
    <source>
        <dbReference type="EMBL" id="CAK1589619.1"/>
    </source>
</evidence>
<keyword evidence="3" id="KW-1185">Reference proteome</keyword>
<evidence type="ECO:0000313" key="3">
    <source>
        <dbReference type="Proteomes" id="UP001314205"/>
    </source>
</evidence>